<proteinExistence type="predicted"/>
<name>A0A6V7U8H7_MELEN</name>
<gene>
    <name evidence="2" type="ORF">MENT_LOCUS9065</name>
</gene>
<reference evidence="2 3" key="1">
    <citation type="submission" date="2020-08" db="EMBL/GenBank/DDBJ databases">
        <authorList>
            <person name="Koutsovoulos G."/>
            <person name="Danchin GJ E."/>
        </authorList>
    </citation>
    <scope>NUCLEOTIDE SEQUENCE [LARGE SCALE GENOMIC DNA]</scope>
</reference>
<comment type="caution">
    <text evidence="2">The sequence shown here is derived from an EMBL/GenBank/DDBJ whole genome shotgun (WGS) entry which is preliminary data.</text>
</comment>
<dbReference type="InterPro" id="IPR011009">
    <property type="entry name" value="Kinase-like_dom_sf"/>
</dbReference>
<feature type="domain" description="Protein kinase" evidence="1">
    <location>
        <begin position="1"/>
        <end position="200"/>
    </location>
</feature>
<organism evidence="2 3">
    <name type="scientific">Meloidogyne enterolobii</name>
    <name type="common">Root-knot nematode worm</name>
    <name type="synonym">Meloidogyne mayaguensis</name>
    <dbReference type="NCBI Taxonomy" id="390850"/>
    <lineage>
        <taxon>Eukaryota</taxon>
        <taxon>Metazoa</taxon>
        <taxon>Ecdysozoa</taxon>
        <taxon>Nematoda</taxon>
        <taxon>Chromadorea</taxon>
        <taxon>Rhabditida</taxon>
        <taxon>Tylenchina</taxon>
        <taxon>Tylenchomorpha</taxon>
        <taxon>Tylenchoidea</taxon>
        <taxon>Meloidogynidae</taxon>
        <taxon>Meloidogyninae</taxon>
        <taxon>Meloidogyne</taxon>
    </lineage>
</organism>
<dbReference type="GO" id="GO:0004672">
    <property type="term" value="F:protein kinase activity"/>
    <property type="evidence" value="ECO:0007669"/>
    <property type="project" value="InterPro"/>
</dbReference>
<sequence>MDFKPQNLLFEKGKNPILKAIDFGGSVLLKDNNGNKRNKIIIKNATSSPYFLPPEINRQYLHSITDKIKESSNENKYSFEREFIDINDNIRLIASTKTDSWEFGVMILQMILFNDTAINYVGNSNWKKEIVETLSKINNFYTNSEEWIEGGKEQMELFNSEIKLLLEIRIKYPILFLLLSALMNKLPEERLSDEGIHNFLKLKCNIINFLSSNATSGFISMLDLKKRNLFSFTDEQVKLLEKGDKEEENISNKYHKLRIAPLCDKNF</sequence>
<dbReference type="AlphaFoldDB" id="A0A6V7U8H7"/>
<dbReference type="PROSITE" id="PS50011">
    <property type="entry name" value="PROTEIN_KINASE_DOM"/>
    <property type="match status" value="1"/>
</dbReference>
<dbReference type="Proteomes" id="UP000580250">
    <property type="component" value="Unassembled WGS sequence"/>
</dbReference>
<dbReference type="EMBL" id="CAJEWN010000039">
    <property type="protein sequence ID" value="CAD2147657.1"/>
    <property type="molecule type" value="Genomic_DNA"/>
</dbReference>
<evidence type="ECO:0000259" key="1">
    <source>
        <dbReference type="PROSITE" id="PS50011"/>
    </source>
</evidence>
<dbReference type="Gene3D" id="1.10.510.10">
    <property type="entry name" value="Transferase(Phosphotransferase) domain 1"/>
    <property type="match status" value="1"/>
</dbReference>
<protein>
    <recommendedName>
        <fullName evidence="1">Protein kinase domain-containing protein</fullName>
    </recommendedName>
</protein>
<evidence type="ECO:0000313" key="3">
    <source>
        <dbReference type="Proteomes" id="UP000580250"/>
    </source>
</evidence>
<dbReference type="InterPro" id="IPR000719">
    <property type="entry name" value="Prot_kinase_dom"/>
</dbReference>
<dbReference type="OrthoDB" id="5894999at2759"/>
<evidence type="ECO:0000313" key="2">
    <source>
        <dbReference type="EMBL" id="CAD2147657.1"/>
    </source>
</evidence>
<dbReference type="GO" id="GO:0005524">
    <property type="term" value="F:ATP binding"/>
    <property type="evidence" value="ECO:0007669"/>
    <property type="project" value="InterPro"/>
</dbReference>
<dbReference type="SUPFAM" id="SSF56112">
    <property type="entry name" value="Protein kinase-like (PK-like)"/>
    <property type="match status" value="1"/>
</dbReference>
<accession>A0A6V7U8H7</accession>